<comment type="subcellular location">
    <subcellularLocation>
        <location evidence="1">Membrane</location>
        <topology evidence="1">Multi-pass membrane protein</topology>
    </subcellularLocation>
</comment>
<evidence type="ECO:0000256" key="1">
    <source>
        <dbReference type="ARBA" id="ARBA00004141"/>
    </source>
</evidence>
<reference evidence="7 8" key="1">
    <citation type="submission" date="2018-07" db="EMBL/GenBank/DDBJ databases">
        <title>Draft genome sequence of Ancylomarina sp. M1P.</title>
        <authorList>
            <person name="Yadav S."/>
            <person name="Villanueva L."/>
            <person name="Damste J.S.S."/>
        </authorList>
    </citation>
    <scope>NUCLEOTIDE SEQUENCE [LARGE SCALE GENOMIC DNA]</scope>
    <source>
        <strain evidence="7 8">M1P</strain>
    </source>
</reference>
<dbReference type="RefSeq" id="WP_125029431.1">
    <property type="nucleotide sequence ID" value="NZ_JAPXVP010000002.1"/>
</dbReference>
<evidence type="ECO:0000313" key="7">
    <source>
        <dbReference type="EMBL" id="RRG24121.1"/>
    </source>
</evidence>
<dbReference type="GO" id="GO:0016874">
    <property type="term" value="F:ligase activity"/>
    <property type="evidence" value="ECO:0007669"/>
    <property type="project" value="UniProtKB-KW"/>
</dbReference>
<proteinExistence type="predicted"/>
<dbReference type="Proteomes" id="UP000285794">
    <property type="component" value="Unassembled WGS sequence"/>
</dbReference>
<keyword evidence="7" id="KW-0436">Ligase</keyword>
<feature type="transmembrane region" description="Helical" evidence="5">
    <location>
        <begin position="58"/>
        <end position="74"/>
    </location>
</feature>
<organism evidence="7 8">
    <name type="scientific">Ancylomarina euxinus</name>
    <dbReference type="NCBI Taxonomy" id="2283627"/>
    <lineage>
        <taxon>Bacteria</taxon>
        <taxon>Pseudomonadati</taxon>
        <taxon>Bacteroidota</taxon>
        <taxon>Bacteroidia</taxon>
        <taxon>Marinilabiliales</taxon>
        <taxon>Marinifilaceae</taxon>
        <taxon>Ancylomarina</taxon>
    </lineage>
</organism>
<keyword evidence="3 5" id="KW-1133">Transmembrane helix</keyword>
<dbReference type="GO" id="GO:0016020">
    <property type="term" value="C:membrane"/>
    <property type="evidence" value="ECO:0007669"/>
    <property type="project" value="UniProtKB-SubCell"/>
</dbReference>
<evidence type="ECO:0000256" key="3">
    <source>
        <dbReference type="ARBA" id="ARBA00022989"/>
    </source>
</evidence>
<evidence type="ECO:0000256" key="4">
    <source>
        <dbReference type="ARBA" id="ARBA00023136"/>
    </source>
</evidence>
<gene>
    <name evidence="7" type="ORF">DWB61_03105</name>
</gene>
<feature type="transmembrane region" description="Helical" evidence="5">
    <location>
        <begin position="110"/>
        <end position="131"/>
    </location>
</feature>
<keyword evidence="4 5" id="KW-0472">Membrane</keyword>
<feature type="transmembrane region" description="Helical" evidence="5">
    <location>
        <begin position="373"/>
        <end position="394"/>
    </location>
</feature>
<accession>A0A425Y6R8</accession>
<evidence type="ECO:0000259" key="6">
    <source>
        <dbReference type="Pfam" id="PF04932"/>
    </source>
</evidence>
<keyword evidence="8" id="KW-1185">Reference proteome</keyword>
<evidence type="ECO:0000313" key="8">
    <source>
        <dbReference type="Proteomes" id="UP000285794"/>
    </source>
</evidence>
<feature type="transmembrane region" description="Helical" evidence="5">
    <location>
        <begin position="202"/>
        <end position="222"/>
    </location>
</feature>
<feature type="domain" description="O-antigen ligase-related" evidence="6">
    <location>
        <begin position="236"/>
        <end position="390"/>
    </location>
</feature>
<dbReference type="AlphaFoldDB" id="A0A425Y6R8"/>
<feature type="transmembrane region" description="Helical" evidence="5">
    <location>
        <begin position="12"/>
        <end position="29"/>
    </location>
</feature>
<dbReference type="Pfam" id="PF04932">
    <property type="entry name" value="Wzy_C"/>
    <property type="match status" value="1"/>
</dbReference>
<feature type="transmembrane region" description="Helical" evidence="5">
    <location>
        <begin position="163"/>
        <end position="182"/>
    </location>
</feature>
<protein>
    <submittedName>
        <fullName evidence="7">O-antigen ligase domain-containing protein</fullName>
    </submittedName>
</protein>
<evidence type="ECO:0000256" key="5">
    <source>
        <dbReference type="SAM" id="Phobius"/>
    </source>
</evidence>
<comment type="caution">
    <text evidence="7">The sequence shown here is derived from an EMBL/GenBank/DDBJ whole genome shotgun (WGS) entry which is preliminary data.</text>
</comment>
<feature type="transmembrane region" description="Helical" evidence="5">
    <location>
        <begin position="274"/>
        <end position="293"/>
    </location>
</feature>
<feature type="transmembrane region" description="Helical" evidence="5">
    <location>
        <begin position="35"/>
        <end position="53"/>
    </location>
</feature>
<sequence length="467" mass="53050">MRSKLQSRGFSPFIYFYILTVAAITGLILKNQVVYAGYVLTLTIGLVFLYSIFQKDTAPFFSIIIFIYAPFLAFLRQYVISYNGISLILFAALVLWFINNRQIFIEVIFCKVRIGIILFVFLFVSYGVFIGIPLERFMKFIETALALLVFSMVLKSVRYVRKYTIYFIASSSLIILGLLPHIDTRFIFETGNAVHKADPSAYSIALVLSAFFIIADKNVWVSQMSQEWLRKIKYLLLAFIIVLTILTTSRIGFFTFAGSYLLFLILSRFNLKQMLPIILVVSLSFVFISNTGYSDIAEHWFNKTFNNERGISAATTGRADQWKMAGVYLVSEPIGNVLGGFGPGKGPIFSQIYSTRINAIESMAGGSYQLHSLYLNVLIEFGLIAFVCFLIFLIRRFMKAYLIFTKLNFKLPILALFAYVLYISSTSGLGVVPGMFIAIFLLNVDDFKRKKQVIRIGKSKSVSQNKY</sequence>
<dbReference type="EMBL" id="QQWG01000002">
    <property type="protein sequence ID" value="RRG24121.1"/>
    <property type="molecule type" value="Genomic_DNA"/>
</dbReference>
<feature type="transmembrane region" description="Helical" evidence="5">
    <location>
        <begin position="80"/>
        <end position="98"/>
    </location>
</feature>
<dbReference type="InterPro" id="IPR007016">
    <property type="entry name" value="O-antigen_ligase-rel_domated"/>
</dbReference>
<feature type="transmembrane region" description="Helical" evidence="5">
    <location>
        <begin position="414"/>
        <end position="442"/>
    </location>
</feature>
<evidence type="ECO:0000256" key="2">
    <source>
        <dbReference type="ARBA" id="ARBA00022692"/>
    </source>
</evidence>
<name>A0A425Y6R8_9BACT</name>
<keyword evidence="2 5" id="KW-0812">Transmembrane</keyword>
<feature type="transmembrane region" description="Helical" evidence="5">
    <location>
        <begin position="234"/>
        <end position="262"/>
    </location>
</feature>
<feature type="transmembrane region" description="Helical" evidence="5">
    <location>
        <begin position="137"/>
        <end position="154"/>
    </location>
</feature>